<dbReference type="EMBL" id="LN794217">
    <property type="protein sequence ID" value="CEO17624.1"/>
    <property type="molecule type" value="Genomic_DNA"/>
</dbReference>
<gene>
    <name evidence="1" type="ORF">RMONA_06325</name>
</gene>
<keyword evidence="2" id="KW-1185">Reference proteome</keyword>
<evidence type="ECO:0000313" key="1">
    <source>
        <dbReference type="EMBL" id="CEO17624.1"/>
    </source>
</evidence>
<organism evidence="1 2">
    <name type="scientific">Rickettsia monacensis</name>
    <dbReference type="NCBI Taxonomy" id="109232"/>
    <lineage>
        <taxon>Bacteria</taxon>
        <taxon>Pseudomonadati</taxon>
        <taxon>Pseudomonadota</taxon>
        <taxon>Alphaproteobacteria</taxon>
        <taxon>Rickettsiales</taxon>
        <taxon>Rickettsiaceae</taxon>
        <taxon>Rickettsieae</taxon>
        <taxon>Rickettsia</taxon>
        <taxon>spotted fever group</taxon>
    </lineage>
</organism>
<dbReference type="AlphaFoldDB" id="A0A0B7J5L2"/>
<proteinExistence type="predicted"/>
<evidence type="ECO:0000313" key="2">
    <source>
        <dbReference type="Proteomes" id="UP000018149"/>
    </source>
</evidence>
<dbReference type="Proteomes" id="UP000018149">
    <property type="component" value="Chromosome I"/>
</dbReference>
<dbReference type="HOGENOM" id="CLU_1223971_0_0_5"/>
<protein>
    <submittedName>
        <fullName evidence="1">Uncharacterized protein</fullName>
    </submittedName>
</protein>
<dbReference type="KEGG" id="rmc:RMONA_06325"/>
<reference evidence="2" key="2">
    <citation type="submission" date="2015-01" db="EMBL/GenBank/DDBJ databases">
        <authorList>
            <person name="Felsheim R."/>
        </authorList>
    </citation>
    <scope>NUCLEOTIDE SEQUENCE [LARGE SCALE GENOMIC DNA]</scope>
    <source>
        <strain evidence="2">IrR/Munich</strain>
    </source>
</reference>
<dbReference type="STRING" id="109232.RMONA_06325"/>
<reference evidence="1 2" key="1">
    <citation type="submission" date="2015-01" db="EMBL/GenBank/DDBJ databases">
        <title>Draft genome sequence of Rickettsia monacensis strain IrR/Munich.</title>
        <authorList>
            <person name="Felsheim R.F."/>
            <person name="Johnson S.L."/>
            <person name="Kurtti T.J."/>
            <person name="Munderloh U.G."/>
        </authorList>
    </citation>
    <scope>NUCLEOTIDE SEQUENCE [LARGE SCALE GENOMIC DNA]</scope>
    <source>
        <strain evidence="1 2">IrR/Munich</strain>
    </source>
</reference>
<name>A0A0B7J5L2_9RICK</name>
<accession>A0A0B7J5L2</accession>
<sequence>MGLDDKHYGSHSEIVQIFKKIVRTLKEAKSIPSPVENLVSNLDASTKNALDVNIKKHNITVPTQDTNKVVSEILSGMQIWLDTKSHIPLELKQKFLELGSNNLELFIKAAYNKFNNKWIVKEFIDNTFLPPREESNKYLADSGCDSVEQLWTKIENLRISENSTDESEDDEISEASANKLGEKVKLNNGTEIEVKAILKDLSDKEFVNMALKRVEPNTSEHCYKKK</sequence>